<feature type="domain" description="Pvc16 N-terminal" evidence="1">
    <location>
        <begin position="9"/>
        <end position="203"/>
    </location>
</feature>
<accession>A0A0C1QTX3</accession>
<organism evidence="3">
    <name type="scientific">Tolypothrix bouteillei VB521301</name>
    <dbReference type="NCBI Taxonomy" id="1479485"/>
    <lineage>
        <taxon>Bacteria</taxon>
        <taxon>Bacillati</taxon>
        <taxon>Cyanobacteriota</taxon>
        <taxon>Cyanophyceae</taxon>
        <taxon>Nostocales</taxon>
        <taxon>Tolypothrichaceae</taxon>
        <taxon>Tolypothrix</taxon>
    </lineage>
</organism>
<evidence type="ECO:0000259" key="1">
    <source>
        <dbReference type="Pfam" id="PF14065"/>
    </source>
</evidence>
<evidence type="ECO:0000313" key="2">
    <source>
        <dbReference type="EMBL" id="KAF3889249.1"/>
    </source>
</evidence>
<dbReference type="EMBL" id="JHEG02000059">
    <property type="protein sequence ID" value="KIE07298.1"/>
    <property type="molecule type" value="Genomic_DNA"/>
</dbReference>
<reference evidence="3" key="1">
    <citation type="journal article" date="2015" name="Genome Announc.">
        <title>Draft Genome Sequence of Tolypothrix boutellei Strain VB521301.</title>
        <authorList>
            <person name="Chandrababunaidu M.M."/>
            <person name="Singh D."/>
            <person name="Sen D."/>
            <person name="Bhan S."/>
            <person name="Das S."/>
            <person name="Gupta A."/>
            <person name="Adhikary S.P."/>
            <person name="Tripathy S."/>
        </authorList>
    </citation>
    <scope>NUCLEOTIDE SEQUENCE</scope>
    <source>
        <strain evidence="3">VB521301</strain>
    </source>
</reference>
<comment type="caution">
    <text evidence="3">The sequence shown here is derived from an EMBL/GenBank/DDBJ whole genome shotgun (WGS) entry which is preliminary data.</text>
</comment>
<dbReference type="OrthoDB" id="527247at2"/>
<dbReference type="Proteomes" id="UP000029738">
    <property type="component" value="Unassembled WGS sequence"/>
</dbReference>
<protein>
    <submittedName>
        <fullName evidence="2">DUF4255 domain-containing protein</fullName>
    </submittedName>
</protein>
<evidence type="ECO:0000313" key="4">
    <source>
        <dbReference type="Proteomes" id="UP000029738"/>
    </source>
</evidence>
<proteinExistence type="predicted"/>
<dbReference type="Pfam" id="PF14065">
    <property type="entry name" value="Pvc16_N"/>
    <property type="match status" value="1"/>
</dbReference>
<reference evidence="2" key="2">
    <citation type="submission" date="2019-11" db="EMBL/GenBank/DDBJ databases">
        <title>Improved Assembly of Tolypothrix boutellei genome.</title>
        <authorList>
            <person name="Sarangi A.N."/>
            <person name="Mukherjee M."/>
            <person name="Ghosh S."/>
            <person name="Singh D."/>
            <person name="Das A."/>
            <person name="Kant S."/>
            <person name="Prusty A."/>
            <person name="Tripathy S."/>
        </authorList>
    </citation>
    <scope>NUCLEOTIDE SEQUENCE</scope>
    <source>
        <strain evidence="2">VB521301</strain>
    </source>
</reference>
<dbReference type="InterPro" id="IPR025351">
    <property type="entry name" value="Pvc16_N"/>
</dbReference>
<gene>
    <name evidence="3" type="ORF">DA73_0239990</name>
    <name evidence="2" type="ORF">DA73_0400030025</name>
</gene>
<evidence type="ECO:0000313" key="3">
    <source>
        <dbReference type="EMBL" id="KIE07298.1"/>
    </source>
</evidence>
<sequence>MTNPLAIAAVTAVFKDILENHLIHDLITTSVGGVSVTALPPDRISIGTDEHAQINLFLYQVTQNRNVDWVSQELRQHSDRLTKEVLSKNLPLALDLHYLLTVYGAKDFQAEILLGYVMQLLHETSILMQDSIYTALKNASTVNTSSVLSQALATVSISDLAEQIRQIKISPEFFNMEETSKIWSILQTQYRPSIGYQISTIILNN</sequence>
<dbReference type="RefSeq" id="WP_038103120.1">
    <property type="nucleotide sequence ID" value="NZ_JHEG04000001.1"/>
</dbReference>
<name>A0A0C1QTX3_9CYAN</name>
<dbReference type="EMBL" id="JHEG04000001">
    <property type="protein sequence ID" value="KAF3889249.1"/>
    <property type="molecule type" value="Genomic_DNA"/>
</dbReference>
<dbReference type="AlphaFoldDB" id="A0A0C1QTX3"/>
<dbReference type="STRING" id="1479485.DA73_0239990"/>
<keyword evidence="4" id="KW-1185">Reference proteome</keyword>